<evidence type="ECO:0000256" key="2">
    <source>
        <dbReference type="ARBA" id="ARBA00023315"/>
    </source>
</evidence>
<reference evidence="4 5" key="1">
    <citation type="submission" date="2024-02" db="EMBL/GenBank/DDBJ databases">
        <title>Full genome sequence of Nocardioides kribbensis.</title>
        <authorList>
            <person name="Poletto B.L."/>
            <person name="Silva G."/>
            <person name="Galante D."/>
            <person name="Campos K.R."/>
            <person name="Santos M.B.N."/>
            <person name="Sacchi C.T."/>
        </authorList>
    </citation>
    <scope>NUCLEOTIDE SEQUENCE [LARGE SCALE GENOMIC DNA]</scope>
    <source>
        <strain evidence="4 5">O4R</strain>
    </source>
</reference>
<dbReference type="EMBL" id="JBEGDP010000003">
    <property type="protein sequence ID" value="MEQ7846434.1"/>
    <property type="molecule type" value="Genomic_DNA"/>
</dbReference>
<dbReference type="Gene3D" id="3.40.630.30">
    <property type="match status" value="1"/>
</dbReference>
<evidence type="ECO:0000313" key="4">
    <source>
        <dbReference type="EMBL" id="MEQ7846434.1"/>
    </source>
</evidence>
<dbReference type="PANTHER" id="PTHR43877">
    <property type="entry name" value="AMINOALKYLPHOSPHONATE N-ACETYLTRANSFERASE-RELATED-RELATED"/>
    <property type="match status" value="1"/>
</dbReference>
<dbReference type="InterPro" id="IPR016181">
    <property type="entry name" value="Acyl_CoA_acyltransferase"/>
</dbReference>
<name>A0ABV1NVE2_9ACTN</name>
<dbReference type="InterPro" id="IPR050832">
    <property type="entry name" value="Bact_Acetyltransf"/>
</dbReference>
<comment type="caution">
    <text evidence="4">The sequence shown here is derived from an EMBL/GenBank/DDBJ whole genome shotgun (WGS) entry which is preliminary data.</text>
</comment>
<dbReference type="CDD" id="cd04301">
    <property type="entry name" value="NAT_SF"/>
    <property type="match status" value="1"/>
</dbReference>
<proteinExistence type="predicted"/>
<feature type="domain" description="N-acetyltransferase" evidence="3">
    <location>
        <begin position="8"/>
        <end position="180"/>
    </location>
</feature>
<dbReference type="SUPFAM" id="SSF55729">
    <property type="entry name" value="Acyl-CoA N-acyltransferases (Nat)"/>
    <property type="match status" value="1"/>
</dbReference>
<protein>
    <submittedName>
        <fullName evidence="4">GNAT family N-acetyltransferase</fullName>
    </submittedName>
</protein>
<keyword evidence="2" id="KW-0012">Acyltransferase</keyword>
<dbReference type="RefSeq" id="WP_056862433.1">
    <property type="nucleotide sequence ID" value="NZ_JBEGDP010000003.1"/>
</dbReference>
<dbReference type="InterPro" id="IPR000182">
    <property type="entry name" value="GNAT_dom"/>
</dbReference>
<dbReference type="PROSITE" id="PS51186">
    <property type="entry name" value="GNAT"/>
    <property type="match status" value="1"/>
</dbReference>
<sequence length="184" mass="19150">MTSAGPDVSVRVAWADDAAAIAALQLRAWPDLYAGAVPVDALPSGPEAEAAAAETWARSLARPADARNRVLVALERNRPTGFVVLTPAADPDCDPVADAEVVELVVAAADRGRGHGSRLLQAAAETLQADRFTRAVLWSVAADDALRAFLVGAGWAADGAHRRLDLTGDGTTVVSQVRLHTSLV</sequence>
<evidence type="ECO:0000256" key="1">
    <source>
        <dbReference type="ARBA" id="ARBA00022679"/>
    </source>
</evidence>
<keyword evidence="5" id="KW-1185">Reference proteome</keyword>
<gene>
    <name evidence="4" type="ORF">V6R90_04020</name>
</gene>
<keyword evidence="1" id="KW-0808">Transferase</keyword>
<dbReference type="Pfam" id="PF00583">
    <property type="entry name" value="Acetyltransf_1"/>
    <property type="match status" value="1"/>
</dbReference>
<dbReference type="Proteomes" id="UP001482520">
    <property type="component" value="Unassembled WGS sequence"/>
</dbReference>
<evidence type="ECO:0000259" key="3">
    <source>
        <dbReference type="PROSITE" id="PS51186"/>
    </source>
</evidence>
<accession>A0ABV1NVE2</accession>
<evidence type="ECO:0000313" key="5">
    <source>
        <dbReference type="Proteomes" id="UP001482520"/>
    </source>
</evidence>
<organism evidence="4 5">
    <name type="scientific">Nocardioides kribbensis</name>
    <dbReference type="NCBI Taxonomy" id="305517"/>
    <lineage>
        <taxon>Bacteria</taxon>
        <taxon>Bacillati</taxon>
        <taxon>Actinomycetota</taxon>
        <taxon>Actinomycetes</taxon>
        <taxon>Propionibacteriales</taxon>
        <taxon>Nocardioidaceae</taxon>
        <taxon>Nocardioides</taxon>
    </lineage>
</organism>